<dbReference type="AlphaFoldDB" id="R4X7B1"/>
<dbReference type="GO" id="GO:0006122">
    <property type="term" value="P:mitochondrial electron transport, ubiquinol to cytochrome c"/>
    <property type="evidence" value="ECO:0007669"/>
    <property type="project" value="InterPro"/>
</dbReference>
<keyword evidence="1" id="KW-0812">Transmembrane</keyword>
<feature type="transmembrane region" description="Helical" evidence="1">
    <location>
        <begin position="45"/>
        <end position="63"/>
    </location>
</feature>
<sequence length="94" mass="10551">MSAVSNEWLLLVWLLMKQRNLQKFTKQAHAMGYTPEKIVRASSSLILWGGAAAAGVLLYAQGVRKVRTDVLESIPFVKDYFRSTHEVPASDNPF</sequence>
<dbReference type="EMBL" id="CAHR02000030">
    <property type="protein sequence ID" value="CCG81222.1"/>
    <property type="molecule type" value="Genomic_DNA"/>
</dbReference>
<dbReference type="VEuPathDB" id="FungiDB:TAPDE_000943"/>
<dbReference type="PANTHER" id="PTHR28254">
    <property type="entry name" value="CYTOCHROME B-C1 COMPLEX SUBUNIT 10"/>
    <property type="match status" value="1"/>
</dbReference>
<comment type="caution">
    <text evidence="2">The sequence shown here is derived from an EMBL/GenBank/DDBJ whole genome shotgun (WGS) entry which is preliminary data.</text>
</comment>
<reference evidence="2 3" key="1">
    <citation type="journal article" date="2013" name="MBio">
        <title>Genome sequencing of the plant pathogen Taphrina deformans, the causal agent of peach leaf curl.</title>
        <authorList>
            <person name="Cisse O.H."/>
            <person name="Almeida J.M.G.C.F."/>
            <person name="Fonseca A."/>
            <person name="Kumar A.A."/>
            <person name="Salojaervi J."/>
            <person name="Overmyer K."/>
            <person name="Hauser P.M."/>
            <person name="Pagni M."/>
        </authorList>
    </citation>
    <scope>NUCLEOTIDE SEQUENCE [LARGE SCALE GENOMIC DNA]</scope>
    <source>
        <strain evidence="3">PYCC 5710 / ATCC 11124 / CBS 356.35 / IMI 108563 / JCM 9778 / NBRC 8474</strain>
    </source>
</reference>
<dbReference type="Pfam" id="PF09796">
    <property type="entry name" value="QCR10"/>
    <property type="match status" value="1"/>
</dbReference>
<protein>
    <recommendedName>
        <fullName evidence="4">Cytochrome b-c1 complex subunit 10</fullName>
    </recommendedName>
</protein>
<evidence type="ECO:0000256" key="1">
    <source>
        <dbReference type="SAM" id="Phobius"/>
    </source>
</evidence>
<dbReference type="InterPro" id="IPR019182">
    <property type="entry name" value="Cytochrome_b-c1_su10_fun"/>
</dbReference>
<evidence type="ECO:0000313" key="3">
    <source>
        <dbReference type="Proteomes" id="UP000013776"/>
    </source>
</evidence>
<dbReference type="PANTHER" id="PTHR28254:SF1">
    <property type="entry name" value="CYTOCHROME B-C1 COMPLEX SUBUNIT 10, MITOCHONDRIAL"/>
    <property type="match status" value="1"/>
</dbReference>
<gene>
    <name evidence="2" type="ORF">TAPDE_000943</name>
</gene>
<dbReference type="STRING" id="1097556.R4X7B1"/>
<evidence type="ECO:0000313" key="2">
    <source>
        <dbReference type="EMBL" id="CCG81222.1"/>
    </source>
</evidence>
<proteinExistence type="predicted"/>
<keyword evidence="3" id="KW-1185">Reference proteome</keyword>
<dbReference type="OrthoDB" id="2391627at2759"/>
<name>R4X7B1_TAPDE</name>
<evidence type="ECO:0008006" key="4">
    <source>
        <dbReference type="Google" id="ProtNLM"/>
    </source>
</evidence>
<dbReference type="GO" id="GO:0005739">
    <property type="term" value="C:mitochondrion"/>
    <property type="evidence" value="ECO:0007669"/>
    <property type="project" value="GOC"/>
</dbReference>
<keyword evidence="1" id="KW-0472">Membrane</keyword>
<organism evidence="2 3">
    <name type="scientific">Taphrina deformans (strain PYCC 5710 / ATCC 11124 / CBS 356.35 / IMI 108563 / JCM 9778 / NBRC 8474)</name>
    <name type="common">Peach leaf curl fungus</name>
    <name type="synonym">Lalaria deformans</name>
    <dbReference type="NCBI Taxonomy" id="1097556"/>
    <lineage>
        <taxon>Eukaryota</taxon>
        <taxon>Fungi</taxon>
        <taxon>Dikarya</taxon>
        <taxon>Ascomycota</taxon>
        <taxon>Taphrinomycotina</taxon>
        <taxon>Taphrinomycetes</taxon>
        <taxon>Taphrinales</taxon>
        <taxon>Taphrinaceae</taxon>
        <taxon>Taphrina</taxon>
    </lineage>
</organism>
<accession>R4X7B1</accession>
<dbReference type="Proteomes" id="UP000013776">
    <property type="component" value="Unassembled WGS sequence"/>
</dbReference>
<keyword evidence="1" id="KW-1133">Transmembrane helix</keyword>